<evidence type="ECO:0000313" key="2">
    <source>
        <dbReference type="Proteomes" id="UP001056120"/>
    </source>
</evidence>
<reference evidence="1 2" key="2">
    <citation type="journal article" date="2022" name="Mol. Ecol. Resour.">
        <title>The genomes of chicory, endive, great burdock and yacon provide insights into Asteraceae paleo-polyploidization history and plant inulin production.</title>
        <authorList>
            <person name="Fan W."/>
            <person name="Wang S."/>
            <person name="Wang H."/>
            <person name="Wang A."/>
            <person name="Jiang F."/>
            <person name="Liu H."/>
            <person name="Zhao H."/>
            <person name="Xu D."/>
            <person name="Zhang Y."/>
        </authorList>
    </citation>
    <scope>NUCLEOTIDE SEQUENCE [LARGE SCALE GENOMIC DNA]</scope>
    <source>
        <strain evidence="2">cv. Yunnan</strain>
        <tissue evidence="1">Leaves</tissue>
    </source>
</reference>
<keyword evidence="2" id="KW-1185">Reference proteome</keyword>
<protein>
    <submittedName>
        <fullName evidence="1">Uncharacterized protein</fullName>
    </submittedName>
</protein>
<organism evidence="1 2">
    <name type="scientific">Smallanthus sonchifolius</name>
    <dbReference type="NCBI Taxonomy" id="185202"/>
    <lineage>
        <taxon>Eukaryota</taxon>
        <taxon>Viridiplantae</taxon>
        <taxon>Streptophyta</taxon>
        <taxon>Embryophyta</taxon>
        <taxon>Tracheophyta</taxon>
        <taxon>Spermatophyta</taxon>
        <taxon>Magnoliopsida</taxon>
        <taxon>eudicotyledons</taxon>
        <taxon>Gunneridae</taxon>
        <taxon>Pentapetalae</taxon>
        <taxon>asterids</taxon>
        <taxon>campanulids</taxon>
        <taxon>Asterales</taxon>
        <taxon>Asteraceae</taxon>
        <taxon>Asteroideae</taxon>
        <taxon>Heliantheae alliance</taxon>
        <taxon>Millerieae</taxon>
        <taxon>Smallanthus</taxon>
    </lineage>
</organism>
<reference evidence="2" key="1">
    <citation type="journal article" date="2022" name="Mol. Ecol. Resour.">
        <title>The genomes of chicory, endive, great burdock and yacon provide insights into Asteraceae palaeo-polyploidization history and plant inulin production.</title>
        <authorList>
            <person name="Fan W."/>
            <person name="Wang S."/>
            <person name="Wang H."/>
            <person name="Wang A."/>
            <person name="Jiang F."/>
            <person name="Liu H."/>
            <person name="Zhao H."/>
            <person name="Xu D."/>
            <person name="Zhang Y."/>
        </authorList>
    </citation>
    <scope>NUCLEOTIDE SEQUENCE [LARGE SCALE GENOMIC DNA]</scope>
    <source>
        <strain evidence="2">cv. Yunnan</strain>
    </source>
</reference>
<dbReference type="Proteomes" id="UP001056120">
    <property type="component" value="Linkage Group LG14"/>
</dbReference>
<evidence type="ECO:0000313" key="1">
    <source>
        <dbReference type="EMBL" id="KAI3783246.1"/>
    </source>
</evidence>
<accession>A0ACB9GJ55</accession>
<proteinExistence type="predicted"/>
<sequence>MCRDFSQNSSPKIMSKTGLILLIQRLAMMMMMIVISAESPQPPFSCDPSPYPFCNKTLPIPQRAHDVVSRLTLDEKVLQLVNGAPEIPRLGISAYEWWSEGLHGVSRHGKGVRFNGTINASTMFPQVILTAASFDSRLWYRIGQAIGREARAMYNEGQARGLTFWAPNINILRDPRWGRGQETPGEDPLVVGDYSVSYVRGIQGDTFEGGKLYPNSHHLQASACCKHFVANDLDNWKTANRYNFDANITQQDLADTYLPPFQKCVQQGQASGIMCAYNRVNGVPNCADYNLLTKTARQAWAFKGYIASDCDAVAIMHDVQGYSKLPEDAVASVLKAGMDVNCGSYLKKYTKSAVEMNKLTEAEIDRALENLFTIRMRLGLFNGNPKTGMYGNLGPKQVCSKEHHALALEAARNGIVLLKNSPDILPLSKTETTSIAVIGPNGNTTDTLLGNYEGVACKNITILQALQNYVKNTQYHQGCVDFVNCTSIEIDGAVGIAKVVDFVILVMCLDQSQEREKHDRLELGLPGKQEDLVLAAARAAKKPVLLVLVCGGPVDVSFAKSDEKVGSILWAGYPGEAGGTALAEIIFGDHNPGGRLPMTWYPKEFSNVAMTDMRMRPDPSSGYPGRTHRFYNGKTVYEFGYGLSYSNYSYKFVSGTQNKIFMNPNQASHNNTPSGEVLVSGVGVELCEKVKFMVVVGVQNHGQASNHTVLLFATWDGKDSNGHLIKQLVGFQRVSLGAMERGEVEFIVKPCEHFSRANEDGLMVMEDGSHSLVVGDEEYIIYIFTLDMTKKSAQSQPTRGTTAAPKPRNTQRPEAPSVKNTKPSSTIDTSEYDQQILQVIDVNILYAAEEDASVMVEAQAMILNSEKHEVGSGQTVEEDRSIHRRGRPLSVQKLRQLLTRIHVFNGEMRKDSQITSVILRGS</sequence>
<comment type="caution">
    <text evidence="1">The sequence shown here is derived from an EMBL/GenBank/DDBJ whole genome shotgun (WGS) entry which is preliminary data.</text>
</comment>
<gene>
    <name evidence="1" type="ORF">L1987_42322</name>
</gene>
<dbReference type="EMBL" id="CM042031">
    <property type="protein sequence ID" value="KAI3783246.1"/>
    <property type="molecule type" value="Genomic_DNA"/>
</dbReference>
<name>A0ACB9GJ55_9ASTR</name>